<dbReference type="InterPro" id="IPR023753">
    <property type="entry name" value="FAD/NAD-binding_dom"/>
</dbReference>
<evidence type="ECO:0000256" key="2">
    <source>
        <dbReference type="ARBA" id="ARBA00022630"/>
    </source>
</evidence>
<keyword evidence="3" id="KW-0274">FAD</keyword>
<feature type="domain" description="FAD/NAD(P)-binding" evidence="5">
    <location>
        <begin position="126"/>
        <end position="263"/>
    </location>
</feature>
<dbReference type="OrthoDB" id="5840486at2759"/>
<keyword evidence="4" id="KW-0560">Oxidoreductase</keyword>
<evidence type="ECO:0000313" key="7">
    <source>
        <dbReference type="Proteomes" id="UP000230423"/>
    </source>
</evidence>
<dbReference type="InterPro" id="IPR036188">
    <property type="entry name" value="FAD/NAD-bd_sf"/>
</dbReference>
<dbReference type="GO" id="GO:0016651">
    <property type="term" value="F:oxidoreductase activity, acting on NAD(P)H"/>
    <property type="evidence" value="ECO:0007669"/>
    <property type="project" value="TreeGrafter"/>
</dbReference>
<dbReference type="Proteomes" id="UP000230423">
    <property type="component" value="Unassembled WGS sequence"/>
</dbReference>
<evidence type="ECO:0000256" key="4">
    <source>
        <dbReference type="ARBA" id="ARBA00023002"/>
    </source>
</evidence>
<evidence type="ECO:0000256" key="3">
    <source>
        <dbReference type="ARBA" id="ARBA00022827"/>
    </source>
</evidence>
<dbReference type="GO" id="GO:0005737">
    <property type="term" value="C:cytoplasm"/>
    <property type="evidence" value="ECO:0007669"/>
    <property type="project" value="TreeGrafter"/>
</dbReference>
<dbReference type="SUPFAM" id="SSF51905">
    <property type="entry name" value="FAD/NAD(P)-binding domain"/>
    <property type="match status" value="2"/>
</dbReference>
<protein>
    <submittedName>
        <fullName evidence="6">Pyridine nucleotide-disulfide oxidoreductase</fullName>
    </submittedName>
</protein>
<keyword evidence="7" id="KW-1185">Reference proteome</keyword>
<dbReference type="InterPro" id="IPR050446">
    <property type="entry name" value="FAD-oxidoreductase/Apoptosis"/>
</dbReference>
<proteinExistence type="predicted"/>
<dbReference type="EMBL" id="KZ345471">
    <property type="protein sequence ID" value="PIO73372.1"/>
    <property type="molecule type" value="Genomic_DNA"/>
</dbReference>
<name>A0A2G9UUH7_TELCI</name>
<dbReference type="Pfam" id="PF07992">
    <property type="entry name" value="Pyr_redox_2"/>
    <property type="match status" value="1"/>
</dbReference>
<sequence>MANADTEIDTSPPVTEVLAKASEVPPGVLVENAFLLKISSPLQQIDTAKSVDLGERCSTLKACPYLSLTITALYTLSPACARTMTRWSKVKEQDGSIVLSTTEKQLQNSRRTRMLKFLQPSDDDPIIVVGGGISASTFVEHVRLNGSRTQIIIVTNEGVQPYDRVLLTKRPSSEAKSIRFRNDDFYSDNHIMIMMNTKVGGIDSHRHSIAMSTGKRWRYSKLVLALGVVPKKLNVPGADLKNVYTLRVASDANAIAANAEGKRVRFEEKGVKVLANQTVKWFTGSDAVSGVVLHSGETIPADVVVVAIGSVEDNICYGRPLLYGLPYDRPGWVYG</sequence>
<evidence type="ECO:0000256" key="1">
    <source>
        <dbReference type="ARBA" id="ARBA00001974"/>
    </source>
</evidence>
<keyword evidence="2" id="KW-0285">Flavoprotein</keyword>
<dbReference type="PANTHER" id="PTHR43557">
    <property type="entry name" value="APOPTOSIS-INDUCING FACTOR 1"/>
    <property type="match status" value="1"/>
</dbReference>
<dbReference type="AlphaFoldDB" id="A0A2G9UUH7"/>
<reference evidence="6 7" key="1">
    <citation type="submission" date="2015-09" db="EMBL/GenBank/DDBJ databases">
        <title>Draft genome of the parasitic nematode Teladorsagia circumcincta isolate WARC Sus (inbred).</title>
        <authorList>
            <person name="Mitreva M."/>
        </authorList>
    </citation>
    <scope>NUCLEOTIDE SEQUENCE [LARGE SCALE GENOMIC DNA]</scope>
    <source>
        <strain evidence="6 7">S</strain>
    </source>
</reference>
<organism evidence="6 7">
    <name type="scientific">Teladorsagia circumcincta</name>
    <name type="common">Brown stomach worm</name>
    <name type="synonym">Ostertagia circumcincta</name>
    <dbReference type="NCBI Taxonomy" id="45464"/>
    <lineage>
        <taxon>Eukaryota</taxon>
        <taxon>Metazoa</taxon>
        <taxon>Ecdysozoa</taxon>
        <taxon>Nematoda</taxon>
        <taxon>Chromadorea</taxon>
        <taxon>Rhabditida</taxon>
        <taxon>Rhabditina</taxon>
        <taxon>Rhabditomorpha</taxon>
        <taxon>Strongyloidea</taxon>
        <taxon>Trichostrongylidae</taxon>
        <taxon>Teladorsagia</taxon>
    </lineage>
</organism>
<comment type="cofactor">
    <cofactor evidence="1">
        <name>FAD</name>
        <dbReference type="ChEBI" id="CHEBI:57692"/>
    </cofactor>
</comment>
<evidence type="ECO:0000259" key="5">
    <source>
        <dbReference type="Pfam" id="PF07992"/>
    </source>
</evidence>
<dbReference type="Gene3D" id="3.50.50.60">
    <property type="entry name" value="FAD/NAD(P)-binding domain"/>
    <property type="match status" value="2"/>
</dbReference>
<evidence type="ECO:0000313" key="6">
    <source>
        <dbReference type="EMBL" id="PIO73372.1"/>
    </source>
</evidence>
<gene>
    <name evidence="6" type="ORF">TELCIR_04664</name>
</gene>
<dbReference type="PANTHER" id="PTHR43557:SF2">
    <property type="entry name" value="RIESKE DOMAIN-CONTAINING PROTEIN-RELATED"/>
    <property type="match status" value="1"/>
</dbReference>
<accession>A0A2G9UUH7</accession>